<protein>
    <submittedName>
        <fullName evidence="1">Uncharacterized protein</fullName>
    </submittedName>
</protein>
<name>A0A7J9EC93_9ROSI</name>
<keyword evidence="2" id="KW-1185">Reference proteome</keyword>
<dbReference type="AlphaFoldDB" id="A0A7J9EC93"/>
<reference evidence="1 2" key="1">
    <citation type="journal article" date="2019" name="Genome Biol. Evol.">
        <title>Insights into the evolution of the New World diploid cottons (Gossypium, subgenus Houzingenia) based on genome sequencing.</title>
        <authorList>
            <person name="Grover C.E."/>
            <person name="Arick M.A. 2nd"/>
            <person name="Thrash A."/>
            <person name="Conover J.L."/>
            <person name="Sanders W.S."/>
            <person name="Peterson D.G."/>
            <person name="Frelichowski J.E."/>
            <person name="Scheffler J.A."/>
            <person name="Scheffler B.E."/>
            <person name="Wendel J.F."/>
        </authorList>
    </citation>
    <scope>NUCLEOTIDE SEQUENCE [LARGE SCALE GENOMIC DNA]</scope>
    <source>
        <strain evidence="1">8</strain>
        <tissue evidence="1">Leaf</tissue>
    </source>
</reference>
<gene>
    <name evidence="1" type="ORF">Gotri_018817</name>
</gene>
<comment type="caution">
    <text evidence="1">The sequence shown here is derived from an EMBL/GenBank/DDBJ whole genome shotgun (WGS) entry which is preliminary data.</text>
</comment>
<accession>A0A7J9EC93</accession>
<organism evidence="1 2">
    <name type="scientific">Gossypium trilobum</name>
    <dbReference type="NCBI Taxonomy" id="34281"/>
    <lineage>
        <taxon>Eukaryota</taxon>
        <taxon>Viridiplantae</taxon>
        <taxon>Streptophyta</taxon>
        <taxon>Embryophyta</taxon>
        <taxon>Tracheophyta</taxon>
        <taxon>Spermatophyta</taxon>
        <taxon>Magnoliopsida</taxon>
        <taxon>eudicotyledons</taxon>
        <taxon>Gunneridae</taxon>
        <taxon>Pentapetalae</taxon>
        <taxon>rosids</taxon>
        <taxon>malvids</taxon>
        <taxon>Malvales</taxon>
        <taxon>Malvaceae</taxon>
        <taxon>Malvoideae</taxon>
        <taxon>Gossypium</taxon>
    </lineage>
</organism>
<sequence length="18" mass="2181">MAEDINELLERLNFSEEE</sequence>
<evidence type="ECO:0000313" key="2">
    <source>
        <dbReference type="Proteomes" id="UP000593568"/>
    </source>
</evidence>
<dbReference type="EMBL" id="JABEZW010000007">
    <property type="protein sequence ID" value="MBA0770145.1"/>
    <property type="molecule type" value="Genomic_DNA"/>
</dbReference>
<evidence type="ECO:0000313" key="1">
    <source>
        <dbReference type="EMBL" id="MBA0770145.1"/>
    </source>
</evidence>
<dbReference type="Proteomes" id="UP000593568">
    <property type="component" value="Unassembled WGS sequence"/>
</dbReference>
<proteinExistence type="predicted"/>